<dbReference type="InterPro" id="IPR003918">
    <property type="entry name" value="NADH_UbQ_OxRdtase"/>
</dbReference>
<dbReference type="EMBL" id="BAAAEJ010000005">
    <property type="protein sequence ID" value="GAA0387081.1"/>
    <property type="molecule type" value="Genomic_DNA"/>
</dbReference>
<name>A0ABN0Y9T2_9CAUL</name>
<feature type="transmembrane region" description="Helical" evidence="8">
    <location>
        <begin position="445"/>
        <end position="466"/>
    </location>
</feature>
<evidence type="ECO:0000256" key="1">
    <source>
        <dbReference type="ARBA" id="ARBA00004651"/>
    </source>
</evidence>
<feature type="transmembrane region" description="Helical" evidence="8">
    <location>
        <begin position="89"/>
        <end position="110"/>
    </location>
</feature>
<comment type="caution">
    <text evidence="10">The sequence shown here is derived from an EMBL/GenBank/DDBJ whole genome shotgun (WGS) entry which is preliminary data.</text>
</comment>
<feature type="transmembrane region" description="Helical" evidence="8">
    <location>
        <begin position="117"/>
        <end position="134"/>
    </location>
</feature>
<reference evidence="10 11" key="1">
    <citation type="journal article" date="2019" name="Int. J. Syst. Evol. Microbiol.">
        <title>The Global Catalogue of Microorganisms (GCM) 10K type strain sequencing project: providing services to taxonomists for standard genome sequencing and annotation.</title>
        <authorList>
            <consortium name="The Broad Institute Genomics Platform"/>
            <consortium name="The Broad Institute Genome Sequencing Center for Infectious Disease"/>
            <person name="Wu L."/>
            <person name="Ma J."/>
        </authorList>
    </citation>
    <scope>NUCLEOTIDE SEQUENCE [LARGE SCALE GENOMIC DNA]</scope>
    <source>
        <strain evidence="10 11">JCM 13476</strain>
    </source>
</reference>
<proteinExistence type="inferred from homology"/>
<comment type="subcellular location">
    <subcellularLocation>
        <location evidence="1">Cell membrane</location>
        <topology evidence="1">Multi-pass membrane protein</topology>
    </subcellularLocation>
    <subcellularLocation>
        <location evidence="7">Membrane</location>
        <topology evidence="7">Multi-pass membrane protein</topology>
    </subcellularLocation>
</comment>
<feature type="transmembrane region" description="Helical" evidence="8">
    <location>
        <begin position="341"/>
        <end position="363"/>
    </location>
</feature>
<evidence type="ECO:0000256" key="2">
    <source>
        <dbReference type="ARBA" id="ARBA00005346"/>
    </source>
</evidence>
<sequence>MTPSLLEHLTILPIILPLMAAAIMLLLKEQRYKTKATLSLAVCAAILGTALLLLQEASVGGSGGSDTARVYSLGNWAAPFGIVLVADRLSTLMLALIAVVGAAGLIFALARWDRAGPRFHALYLLLIMGVNGAVLTGDLFNLFVFFEVMLAASYGLLLHGSGEKRVRAGLGYVAINLTASLFFLIGVALVYGTVGALNMADLAARVPYIAAEDRALFEAGCAILGIAFLIKAAAWPLGLWLPGAYSAASAPVAAVFTLLSKVGVYVLLRLSMLMFHPDSGDSAGLGQSVLLVLGLATVIFGGAGVIAAQRLERVIGYAVMASSGTVLAIVGLGQANALGGALFYMTASTLASAALFLIAEILVRGEDRAAIGSDAFFDDEYTDPFEADDVEEVGRVMPRSLALLGAFFALAALVVASMPPLAGFIGKLGIFIGLLEGEGASLPASWWVIGILTFSSFATLLALVRFGIEGFWKRDESHALAVRSPEFVAIGGLIACCVWLTIAGGAALSYTEHTGDWLTRPGDYVAAVLKGRL</sequence>
<evidence type="ECO:0000313" key="10">
    <source>
        <dbReference type="EMBL" id="GAA0387081.1"/>
    </source>
</evidence>
<evidence type="ECO:0000256" key="7">
    <source>
        <dbReference type="RuleBase" id="RU000320"/>
    </source>
</evidence>
<dbReference type="InterPro" id="IPR001750">
    <property type="entry name" value="ND/Mrp_TM"/>
</dbReference>
<feature type="domain" description="NADH:quinone oxidoreductase/Mrp antiporter transmembrane" evidence="9">
    <location>
        <begin position="137"/>
        <end position="437"/>
    </location>
</feature>
<feature type="transmembrane region" description="Helical" evidence="8">
    <location>
        <begin position="170"/>
        <end position="194"/>
    </location>
</feature>
<dbReference type="InterPro" id="IPR050586">
    <property type="entry name" value="CPA3_Na-H_Antiporter_D"/>
</dbReference>
<feature type="transmembrane region" description="Helical" evidence="8">
    <location>
        <begin position="36"/>
        <end position="54"/>
    </location>
</feature>
<evidence type="ECO:0000256" key="4">
    <source>
        <dbReference type="ARBA" id="ARBA00022692"/>
    </source>
</evidence>
<feature type="transmembrane region" description="Helical" evidence="8">
    <location>
        <begin position="6"/>
        <end position="27"/>
    </location>
</feature>
<feature type="transmembrane region" description="Helical" evidence="8">
    <location>
        <begin position="247"/>
        <end position="268"/>
    </location>
</feature>
<dbReference type="RefSeq" id="WP_167178655.1">
    <property type="nucleotide sequence ID" value="NZ_BAAAEJ010000005.1"/>
</dbReference>
<keyword evidence="4 7" id="KW-0812">Transmembrane</keyword>
<dbReference type="Pfam" id="PF00361">
    <property type="entry name" value="Proton_antipo_M"/>
    <property type="match status" value="1"/>
</dbReference>
<feature type="transmembrane region" description="Helical" evidence="8">
    <location>
        <begin position="140"/>
        <end position="158"/>
    </location>
</feature>
<comment type="similarity">
    <text evidence="2">Belongs to the CPA3 antiporters (TC 2.A.63) subunit D family.</text>
</comment>
<gene>
    <name evidence="10" type="ORF">GCM10009093_12340</name>
</gene>
<evidence type="ECO:0000256" key="8">
    <source>
        <dbReference type="SAM" id="Phobius"/>
    </source>
</evidence>
<accession>A0ABN0Y9T2</accession>
<feature type="transmembrane region" description="Helical" evidence="8">
    <location>
        <begin position="314"/>
        <end position="335"/>
    </location>
</feature>
<dbReference type="NCBIfam" id="NF009309">
    <property type="entry name" value="PRK12666.1"/>
    <property type="match status" value="1"/>
</dbReference>
<keyword evidence="3" id="KW-1003">Cell membrane</keyword>
<dbReference type="PRINTS" id="PR01437">
    <property type="entry name" value="NUOXDRDTASE4"/>
</dbReference>
<evidence type="ECO:0000256" key="3">
    <source>
        <dbReference type="ARBA" id="ARBA00022475"/>
    </source>
</evidence>
<dbReference type="PANTHER" id="PTHR42703:SF1">
    <property type="entry name" value="NA(+)_H(+) ANTIPORTER SUBUNIT D1"/>
    <property type="match status" value="1"/>
</dbReference>
<evidence type="ECO:0000256" key="6">
    <source>
        <dbReference type="ARBA" id="ARBA00023136"/>
    </source>
</evidence>
<feature type="transmembrane region" description="Helical" evidence="8">
    <location>
        <begin position="288"/>
        <end position="307"/>
    </location>
</feature>
<organism evidence="10 11">
    <name type="scientific">Brevundimonas terrae</name>
    <dbReference type="NCBI Taxonomy" id="363631"/>
    <lineage>
        <taxon>Bacteria</taxon>
        <taxon>Pseudomonadati</taxon>
        <taxon>Pseudomonadota</taxon>
        <taxon>Alphaproteobacteria</taxon>
        <taxon>Caulobacterales</taxon>
        <taxon>Caulobacteraceae</taxon>
        <taxon>Brevundimonas</taxon>
    </lineage>
</organism>
<dbReference type="PANTHER" id="PTHR42703">
    <property type="entry name" value="NADH DEHYDROGENASE"/>
    <property type="match status" value="1"/>
</dbReference>
<feature type="transmembrane region" description="Helical" evidence="8">
    <location>
        <begin position="401"/>
        <end position="425"/>
    </location>
</feature>
<feature type="transmembrane region" description="Helical" evidence="8">
    <location>
        <begin position="214"/>
        <end position="235"/>
    </location>
</feature>
<feature type="transmembrane region" description="Helical" evidence="8">
    <location>
        <begin position="487"/>
        <end position="510"/>
    </location>
</feature>
<dbReference type="Proteomes" id="UP001500791">
    <property type="component" value="Unassembled WGS sequence"/>
</dbReference>
<keyword evidence="5 8" id="KW-1133">Transmembrane helix</keyword>
<keyword evidence="11" id="KW-1185">Reference proteome</keyword>
<evidence type="ECO:0000256" key="5">
    <source>
        <dbReference type="ARBA" id="ARBA00022989"/>
    </source>
</evidence>
<evidence type="ECO:0000313" key="11">
    <source>
        <dbReference type="Proteomes" id="UP001500791"/>
    </source>
</evidence>
<keyword evidence="6 8" id="KW-0472">Membrane</keyword>
<evidence type="ECO:0000259" key="9">
    <source>
        <dbReference type="Pfam" id="PF00361"/>
    </source>
</evidence>
<protein>
    <submittedName>
        <fullName evidence="10">Monovalent cation/H+ antiporter subunit D</fullName>
    </submittedName>
</protein>